<organism evidence="2 3">
    <name type="scientific">Vespula maculifrons</name>
    <name type="common">Eastern yellow jacket</name>
    <name type="synonym">Wasp</name>
    <dbReference type="NCBI Taxonomy" id="7453"/>
    <lineage>
        <taxon>Eukaryota</taxon>
        <taxon>Metazoa</taxon>
        <taxon>Ecdysozoa</taxon>
        <taxon>Arthropoda</taxon>
        <taxon>Hexapoda</taxon>
        <taxon>Insecta</taxon>
        <taxon>Pterygota</taxon>
        <taxon>Neoptera</taxon>
        <taxon>Endopterygota</taxon>
        <taxon>Hymenoptera</taxon>
        <taxon>Apocrita</taxon>
        <taxon>Aculeata</taxon>
        <taxon>Vespoidea</taxon>
        <taxon>Vespidae</taxon>
        <taxon>Vespinae</taxon>
        <taxon>Vespula</taxon>
    </lineage>
</organism>
<protein>
    <submittedName>
        <fullName evidence="2">Uncharacterized protein</fullName>
    </submittedName>
</protein>
<dbReference type="EMBL" id="JAYRBN010000031">
    <property type="protein sequence ID" value="KAL2748738.1"/>
    <property type="molecule type" value="Genomic_DNA"/>
</dbReference>
<proteinExistence type="predicted"/>
<evidence type="ECO:0000313" key="2">
    <source>
        <dbReference type="EMBL" id="KAL2748738.1"/>
    </source>
</evidence>
<gene>
    <name evidence="2" type="ORF">V1477_003381</name>
</gene>
<evidence type="ECO:0000256" key="1">
    <source>
        <dbReference type="SAM" id="MobiDB-lite"/>
    </source>
</evidence>
<name>A0ABD2CUC4_VESMC</name>
<evidence type="ECO:0000313" key="3">
    <source>
        <dbReference type="Proteomes" id="UP001607303"/>
    </source>
</evidence>
<feature type="region of interest" description="Disordered" evidence="1">
    <location>
        <begin position="25"/>
        <end position="48"/>
    </location>
</feature>
<keyword evidence="3" id="KW-1185">Reference proteome</keyword>
<dbReference type="AlphaFoldDB" id="A0ABD2CUC4"/>
<reference evidence="2 3" key="1">
    <citation type="journal article" date="2024" name="Ann. Entomol. Soc. Am.">
        <title>Genomic analyses of the southern and eastern yellowjacket wasps (Hymenoptera: Vespidae) reveal evolutionary signatures of social life.</title>
        <authorList>
            <person name="Catto M.A."/>
            <person name="Caine P.B."/>
            <person name="Orr S.E."/>
            <person name="Hunt B.G."/>
            <person name="Goodisman M.A.D."/>
        </authorList>
    </citation>
    <scope>NUCLEOTIDE SEQUENCE [LARGE SCALE GENOMIC DNA]</scope>
    <source>
        <strain evidence="2">232</strain>
        <tissue evidence="2">Head and thorax</tissue>
    </source>
</reference>
<sequence length="113" mass="12976">MASTKMFSVKDAEIYTEIYVDKLSDVGNDNESENCDEKSDNTSNGSEIVAPRKEIVRRCFSKSRKTVITSDKMKKFMGIIFLMDHMVKKNLKDYRLPDSLGERSIFSKFMNGN</sequence>
<comment type="caution">
    <text evidence="2">The sequence shown here is derived from an EMBL/GenBank/DDBJ whole genome shotgun (WGS) entry which is preliminary data.</text>
</comment>
<dbReference type="Proteomes" id="UP001607303">
    <property type="component" value="Unassembled WGS sequence"/>
</dbReference>
<accession>A0ABD2CUC4</accession>